<gene>
    <name evidence="1" type="ORF">KDK92_16435</name>
</gene>
<keyword evidence="2" id="KW-1185">Reference proteome</keyword>
<protein>
    <submittedName>
        <fullName evidence="1">SMI1/KNR4 family protein</fullName>
    </submittedName>
</protein>
<comment type="caution">
    <text evidence="1">The sequence shown here is derived from an EMBL/GenBank/DDBJ whole genome shotgun (WGS) entry which is preliminary data.</text>
</comment>
<dbReference type="Proteomes" id="UP001056429">
    <property type="component" value="Unassembled WGS sequence"/>
</dbReference>
<proteinExistence type="predicted"/>
<evidence type="ECO:0000313" key="2">
    <source>
        <dbReference type="Proteomes" id="UP001056429"/>
    </source>
</evidence>
<dbReference type="InterPro" id="IPR037883">
    <property type="entry name" value="Knr4/Smi1-like_sf"/>
</dbReference>
<reference evidence="1" key="2">
    <citation type="submission" date="2021-04" db="EMBL/GenBank/DDBJ databases">
        <authorList>
            <person name="Dong X."/>
        </authorList>
    </citation>
    <scope>NUCLEOTIDE SEQUENCE</scope>
    <source>
        <strain evidence="1">ZWT</strain>
    </source>
</reference>
<evidence type="ECO:0000313" key="1">
    <source>
        <dbReference type="EMBL" id="MCM1991323.1"/>
    </source>
</evidence>
<dbReference type="SUPFAM" id="SSF160631">
    <property type="entry name" value="SMI1/KNR4-like"/>
    <property type="match status" value="1"/>
</dbReference>
<dbReference type="Gene3D" id="3.40.1580.10">
    <property type="entry name" value="SMI1/KNR4-like"/>
    <property type="match status" value="1"/>
</dbReference>
<name>A0A9J6P448_9CLOT</name>
<sequence length="136" mass="15945">MADLKKFIKENEVEFCASLIDKKMLGDTQKEIGVKIGNLLSEYILHYGYLAYDYVEFYGVNARQGMESDMIKQTKYLHENFPCTKPFIALENRGDGDYILIDSNDSVYEFIPSMNNEMRTMDCNLFDYIYDRFTNC</sequence>
<organism evidence="1 2">
    <name type="scientific">Oceanirhabdus seepicola</name>
    <dbReference type="NCBI Taxonomy" id="2828781"/>
    <lineage>
        <taxon>Bacteria</taxon>
        <taxon>Bacillati</taxon>
        <taxon>Bacillota</taxon>
        <taxon>Clostridia</taxon>
        <taxon>Eubacteriales</taxon>
        <taxon>Clostridiaceae</taxon>
        <taxon>Oceanirhabdus</taxon>
    </lineage>
</organism>
<accession>A0A9J6P448</accession>
<dbReference type="EMBL" id="JAGSOJ010000003">
    <property type="protein sequence ID" value="MCM1991323.1"/>
    <property type="molecule type" value="Genomic_DNA"/>
</dbReference>
<dbReference type="Pfam" id="PF14567">
    <property type="entry name" value="SUKH_5"/>
    <property type="match status" value="1"/>
</dbReference>
<dbReference type="AlphaFoldDB" id="A0A9J6P448"/>
<reference evidence="1" key="1">
    <citation type="journal article" date="2021" name="mSystems">
        <title>Bacteria and Archaea Synergistically Convert Glycine Betaine to Biogenic Methane in the Formosa Cold Seep of the South China Sea.</title>
        <authorList>
            <person name="Li L."/>
            <person name="Zhang W."/>
            <person name="Zhang S."/>
            <person name="Song L."/>
            <person name="Sun Q."/>
            <person name="Zhang H."/>
            <person name="Xiang H."/>
            <person name="Dong X."/>
        </authorList>
    </citation>
    <scope>NUCLEOTIDE SEQUENCE</scope>
    <source>
        <strain evidence="1">ZWT</strain>
    </source>
</reference>
<dbReference type="RefSeq" id="WP_250860430.1">
    <property type="nucleotide sequence ID" value="NZ_JAGSOJ010000003.1"/>
</dbReference>